<dbReference type="InterPro" id="IPR016181">
    <property type="entry name" value="Acyl_CoA_acyltransferase"/>
</dbReference>
<dbReference type="AlphaFoldDB" id="A0A1H9TCH8"/>
<evidence type="ECO:0000313" key="2">
    <source>
        <dbReference type="EMBL" id="SER94922.1"/>
    </source>
</evidence>
<dbReference type="CDD" id="cd04301">
    <property type="entry name" value="NAT_SF"/>
    <property type="match status" value="1"/>
</dbReference>
<organism evidence="2 3">
    <name type="scientific">Salipaludibacillus aurantiacus</name>
    <dbReference type="NCBI Taxonomy" id="1601833"/>
    <lineage>
        <taxon>Bacteria</taxon>
        <taxon>Bacillati</taxon>
        <taxon>Bacillota</taxon>
        <taxon>Bacilli</taxon>
        <taxon>Bacillales</taxon>
        <taxon>Bacillaceae</taxon>
    </lineage>
</organism>
<proteinExistence type="predicted"/>
<dbReference type="RefSeq" id="WP_093050130.1">
    <property type="nucleotide sequence ID" value="NZ_FOGT01000005.1"/>
</dbReference>
<evidence type="ECO:0000259" key="1">
    <source>
        <dbReference type="PROSITE" id="PS51186"/>
    </source>
</evidence>
<reference evidence="3" key="1">
    <citation type="submission" date="2016-10" db="EMBL/GenBank/DDBJ databases">
        <authorList>
            <person name="Varghese N."/>
            <person name="Submissions S."/>
        </authorList>
    </citation>
    <scope>NUCLEOTIDE SEQUENCE [LARGE SCALE GENOMIC DNA]</scope>
    <source>
        <strain evidence="3">S9</strain>
    </source>
</reference>
<dbReference type="EMBL" id="FOGT01000005">
    <property type="protein sequence ID" value="SER94922.1"/>
    <property type="molecule type" value="Genomic_DNA"/>
</dbReference>
<evidence type="ECO:0000313" key="3">
    <source>
        <dbReference type="Proteomes" id="UP000198571"/>
    </source>
</evidence>
<accession>A0A1H9TCH8</accession>
<feature type="domain" description="N-acetyltransferase" evidence="1">
    <location>
        <begin position="1"/>
        <end position="139"/>
    </location>
</feature>
<gene>
    <name evidence="2" type="ORF">SAMN05518684_105256</name>
</gene>
<dbReference type="Gene3D" id="3.40.630.30">
    <property type="match status" value="1"/>
</dbReference>
<dbReference type="SUPFAM" id="SSF55729">
    <property type="entry name" value="Acyl-CoA N-acyltransferases (Nat)"/>
    <property type="match status" value="1"/>
</dbReference>
<name>A0A1H9TCH8_9BACI</name>
<dbReference type="GO" id="GO:0016747">
    <property type="term" value="F:acyltransferase activity, transferring groups other than amino-acyl groups"/>
    <property type="evidence" value="ECO:0007669"/>
    <property type="project" value="InterPro"/>
</dbReference>
<dbReference type="Proteomes" id="UP000198571">
    <property type="component" value="Unassembled WGS sequence"/>
</dbReference>
<dbReference type="Pfam" id="PF13508">
    <property type="entry name" value="Acetyltransf_7"/>
    <property type="match status" value="1"/>
</dbReference>
<sequence length="188" mass="22608">MNWYKKLNQYFPIEEMKSKEHMELLLQEKKNIYKKDDSPLHVLMYAETDDFIFVDYLFVSKEARGQGLGKKLLNKMKGKGKPIILEVEPIDYEDTDTEKRRRFYDREGFKHAESIGYRRRSLDTGEVNELEILYWSPTDEPEESIYQKMCHTYETIHTYKDKEIYGKSYEDVNEVLSFDEKTKEEPAR</sequence>
<keyword evidence="3" id="KW-1185">Reference proteome</keyword>
<dbReference type="PROSITE" id="PS51186">
    <property type="entry name" value="GNAT"/>
    <property type="match status" value="1"/>
</dbReference>
<dbReference type="InterPro" id="IPR000182">
    <property type="entry name" value="GNAT_dom"/>
</dbReference>
<dbReference type="STRING" id="1601833.SAMN05518684_105256"/>
<keyword evidence="2" id="KW-0808">Transferase</keyword>
<dbReference type="OrthoDB" id="2425381at2"/>
<protein>
    <submittedName>
        <fullName evidence="2">Acetyltransferase (GNAT) domain-containing protein</fullName>
    </submittedName>
</protein>